<accession>A0A6J7DAD9</accession>
<gene>
    <name evidence="1" type="ORF">UFOPK3364_00474</name>
</gene>
<name>A0A6J7DAD9_9ZZZZ</name>
<dbReference type="EMBL" id="CAFBLO010000033">
    <property type="protein sequence ID" value="CAB4865409.1"/>
    <property type="molecule type" value="Genomic_DNA"/>
</dbReference>
<organism evidence="1">
    <name type="scientific">freshwater metagenome</name>
    <dbReference type="NCBI Taxonomy" id="449393"/>
    <lineage>
        <taxon>unclassified sequences</taxon>
        <taxon>metagenomes</taxon>
        <taxon>ecological metagenomes</taxon>
    </lineage>
</organism>
<protein>
    <submittedName>
        <fullName evidence="1">Unannotated protein</fullName>
    </submittedName>
</protein>
<proteinExistence type="predicted"/>
<evidence type="ECO:0000313" key="1">
    <source>
        <dbReference type="EMBL" id="CAB4865409.1"/>
    </source>
</evidence>
<dbReference type="AlphaFoldDB" id="A0A6J7DAD9"/>
<reference evidence="1" key="1">
    <citation type="submission" date="2020-05" db="EMBL/GenBank/DDBJ databases">
        <authorList>
            <person name="Chiriac C."/>
            <person name="Salcher M."/>
            <person name="Ghai R."/>
            <person name="Kavagutti S V."/>
        </authorList>
    </citation>
    <scope>NUCLEOTIDE SEQUENCE</scope>
</reference>
<sequence length="90" mass="10395">MSNDIAERIIRYVFRCREQGKFTVRRDVSSSFVLAMSVVDPVDPESHKAIGQRVNLSKKISRGETPLSERVGRGVRRRHDLRSLFHKVTE</sequence>